<feature type="compositionally biased region" description="Polar residues" evidence="2">
    <location>
        <begin position="444"/>
        <end position="453"/>
    </location>
</feature>
<feature type="domain" description="CCHC-type" evidence="3">
    <location>
        <begin position="520"/>
        <end position="535"/>
    </location>
</feature>
<dbReference type="InterPro" id="IPR001878">
    <property type="entry name" value="Znf_CCHC"/>
</dbReference>
<evidence type="ECO:0000313" key="4">
    <source>
        <dbReference type="EMBL" id="KAE9021050.1"/>
    </source>
</evidence>
<dbReference type="Proteomes" id="UP000434957">
    <property type="component" value="Unassembled WGS sequence"/>
</dbReference>
<name>A0A6A3LRU5_9STRA</name>
<evidence type="ECO:0000313" key="7">
    <source>
        <dbReference type="Proteomes" id="UP000434957"/>
    </source>
</evidence>
<dbReference type="Proteomes" id="UP000429607">
    <property type="component" value="Unassembled WGS sequence"/>
</dbReference>
<evidence type="ECO:0000256" key="2">
    <source>
        <dbReference type="SAM" id="MobiDB-lite"/>
    </source>
</evidence>
<dbReference type="EMBL" id="QXFV01000922">
    <property type="protein sequence ID" value="KAE9021050.1"/>
    <property type="molecule type" value="Genomic_DNA"/>
</dbReference>
<dbReference type="EMBL" id="QXFT01000968">
    <property type="protein sequence ID" value="KAE9332382.1"/>
    <property type="molecule type" value="Genomic_DNA"/>
</dbReference>
<feature type="region of interest" description="Disordered" evidence="2">
    <location>
        <begin position="444"/>
        <end position="481"/>
    </location>
</feature>
<keyword evidence="1" id="KW-0862">Zinc</keyword>
<keyword evidence="1" id="KW-0863">Zinc-finger</keyword>
<dbReference type="GO" id="GO:0003676">
    <property type="term" value="F:nucleic acid binding"/>
    <property type="evidence" value="ECO:0007669"/>
    <property type="project" value="InterPro"/>
</dbReference>
<dbReference type="AlphaFoldDB" id="A0A6A3LRU5"/>
<feature type="compositionally biased region" description="Pro residues" evidence="2">
    <location>
        <begin position="461"/>
        <end position="473"/>
    </location>
</feature>
<feature type="region of interest" description="Disordered" evidence="2">
    <location>
        <begin position="593"/>
        <end position="632"/>
    </location>
</feature>
<feature type="compositionally biased region" description="Acidic residues" evidence="2">
    <location>
        <begin position="1"/>
        <end position="21"/>
    </location>
</feature>
<dbReference type="SUPFAM" id="SSF57756">
    <property type="entry name" value="Retrovirus zinc finger-like domains"/>
    <property type="match status" value="1"/>
</dbReference>
<organism evidence="4 6">
    <name type="scientific">Phytophthora rubi</name>
    <dbReference type="NCBI Taxonomy" id="129364"/>
    <lineage>
        <taxon>Eukaryota</taxon>
        <taxon>Sar</taxon>
        <taxon>Stramenopiles</taxon>
        <taxon>Oomycota</taxon>
        <taxon>Peronosporomycetes</taxon>
        <taxon>Peronosporales</taxon>
        <taxon>Peronosporaceae</taxon>
        <taxon>Phytophthora</taxon>
    </lineage>
</organism>
<feature type="region of interest" description="Disordered" evidence="2">
    <location>
        <begin position="699"/>
        <end position="766"/>
    </location>
</feature>
<feature type="compositionally biased region" description="Low complexity" evidence="2">
    <location>
        <begin position="150"/>
        <end position="167"/>
    </location>
</feature>
<accession>A0A6A3LRU5</accession>
<keyword evidence="7" id="KW-1185">Reference proteome</keyword>
<gene>
    <name evidence="4" type="ORF">PR001_g13453</name>
    <name evidence="5" type="ORF">PR003_g14545</name>
</gene>
<sequence>MEDSEEERSDVEEETVEEQLEDVGGGTAAGHGLEPRSRGVFEELWEEEDADELKENEDEEEEEEEDAGVKTEPETEVKTEHGEETEPYEESGYYETEEVYGPYGDYGGYSQPLDYDGYGEAYEEPRYHRGPSGFITSRTIPPRVFKKQVTVKSEPVSKPVKPSSKTPAVARPSGSTPAKAPTSTKSMARAKPKSGAVGATGTPRRAPRTVRSQSAAPLTSIALTHAVSIAVKVLPLFHSAGVTVEKARDFWEAFEDTTRGLPDRPRLLVFRQKIKGSEAERWWNNSSIKTFETLKIRFHNHFLSRTADELWERLHSTKRARGESIEEWGDRVSDLCDSLDYPDPRMRYQLFRRGLNNRRMQAILDSSPACAIPEACEWLVAKDMYRPAGEDEDFDDGTPAKYGPKSEKSSMLLPVLDQVNALAQEVWTFAKGEKEWRTKVNKQLQAPRQNSYQAPSTVSAIPPPAPPVRPSPPQQQGNGRQFRGIRMEEDSRAQDGAPICGRCHFLGHGRETCRRRSMTCRRCNQFGHVMAECEQLSNAGYYSSERRHCAFCDDNSHSTSQCPAIARLRALDAQQNAAACQAEPPIEKRAEVTVPKEVAERESESRTESKSAKAAKRTVLPPGETKSKKEARTVDVSKTVGVGEETKRTVESVAVQEEAVEHVASDGTRKEESAVPVAETVVPAEAVNKVTVGVQPAAVENEAAQEEKAEEPEYETSIQNGTDESSGVKSMGISTEEEEPKEYQRLFTDEELDAMEASSPGQEGRF</sequence>
<evidence type="ECO:0000259" key="3">
    <source>
        <dbReference type="PROSITE" id="PS50158"/>
    </source>
</evidence>
<dbReference type="InterPro" id="IPR036875">
    <property type="entry name" value="Znf_CCHC_sf"/>
</dbReference>
<feature type="region of interest" description="Disordered" evidence="2">
    <location>
        <begin position="1"/>
        <end position="108"/>
    </location>
</feature>
<evidence type="ECO:0000313" key="6">
    <source>
        <dbReference type="Proteomes" id="UP000429607"/>
    </source>
</evidence>
<feature type="compositionally biased region" description="Polar residues" evidence="2">
    <location>
        <begin position="716"/>
        <end position="728"/>
    </location>
</feature>
<dbReference type="PROSITE" id="PS50158">
    <property type="entry name" value="ZF_CCHC"/>
    <property type="match status" value="1"/>
</dbReference>
<feature type="compositionally biased region" description="Basic and acidic residues" evidence="2">
    <location>
        <begin position="597"/>
        <end position="611"/>
    </location>
</feature>
<feature type="region of interest" description="Disordered" evidence="2">
    <location>
        <begin position="388"/>
        <end position="407"/>
    </location>
</feature>
<evidence type="ECO:0000313" key="5">
    <source>
        <dbReference type="EMBL" id="KAE9332382.1"/>
    </source>
</evidence>
<reference evidence="4 6" key="1">
    <citation type="submission" date="2018-09" db="EMBL/GenBank/DDBJ databases">
        <title>Genomic investigation of the strawberry pathogen Phytophthora fragariae indicates pathogenicity is determined by transcriptional variation in three key races.</title>
        <authorList>
            <person name="Adams T.M."/>
            <person name="Armitage A.D."/>
            <person name="Sobczyk M.K."/>
            <person name="Bates H.J."/>
            <person name="Dunwell J.M."/>
            <person name="Nellist C.F."/>
            <person name="Harrison R.J."/>
        </authorList>
    </citation>
    <scope>NUCLEOTIDE SEQUENCE [LARGE SCALE GENOMIC DNA]</scope>
    <source>
        <strain evidence="4 6">SCRP249</strain>
        <strain evidence="5 7">SCRP333</strain>
    </source>
</reference>
<keyword evidence="1" id="KW-0479">Metal-binding</keyword>
<dbReference type="Gene3D" id="4.10.60.10">
    <property type="entry name" value="Zinc finger, CCHC-type"/>
    <property type="match status" value="1"/>
</dbReference>
<feature type="region of interest" description="Disordered" evidence="2">
    <location>
        <begin position="146"/>
        <end position="213"/>
    </location>
</feature>
<feature type="compositionally biased region" description="Basic and acidic residues" evidence="2">
    <location>
        <begin position="67"/>
        <end position="84"/>
    </location>
</feature>
<evidence type="ECO:0000256" key="1">
    <source>
        <dbReference type="PROSITE-ProRule" id="PRU00047"/>
    </source>
</evidence>
<dbReference type="GO" id="GO:0008270">
    <property type="term" value="F:zinc ion binding"/>
    <property type="evidence" value="ECO:0007669"/>
    <property type="project" value="UniProtKB-KW"/>
</dbReference>
<dbReference type="SMART" id="SM00343">
    <property type="entry name" value="ZnF_C2HC"/>
    <property type="match status" value="3"/>
</dbReference>
<comment type="caution">
    <text evidence="4">The sequence shown here is derived from an EMBL/GenBank/DDBJ whole genome shotgun (WGS) entry which is preliminary data.</text>
</comment>
<proteinExistence type="predicted"/>
<feature type="compositionally biased region" description="Acidic residues" evidence="2">
    <location>
        <begin position="43"/>
        <end position="66"/>
    </location>
</feature>
<protein>
    <recommendedName>
        <fullName evidence="3">CCHC-type domain-containing protein</fullName>
    </recommendedName>
</protein>
<feature type="compositionally biased region" description="Polar residues" evidence="2">
    <location>
        <begin position="173"/>
        <end position="186"/>
    </location>
</feature>